<reference evidence="2 3" key="2">
    <citation type="submission" date="2020-03" db="EMBL/GenBank/DDBJ databases">
        <authorList>
            <person name="Ichikawa N."/>
            <person name="Kimura A."/>
            <person name="Kitahashi Y."/>
            <person name="Uohara A."/>
        </authorList>
    </citation>
    <scope>NUCLEOTIDE SEQUENCE [LARGE SCALE GENOMIC DNA]</scope>
    <source>
        <strain evidence="2 3">NBRC 108638</strain>
    </source>
</reference>
<name>A0A6V8L777_9ACTN</name>
<evidence type="ECO:0000313" key="3">
    <source>
        <dbReference type="Proteomes" id="UP000482960"/>
    </source>
</evidence>
<organism evidence="2 3">
    <name type="scientific">Phytohabitans rumicis</name>
    <dbReference type="NCBI Taxonomy" id="1076125"/>
    <lineage>
        <taxon>Bacteria</taxon>
        <taxon>Bacillati</taxon>
        <taxon>Actinomycetota</taxon>
        <taxon>Actinomycetes</taxon>
        <taxon>Micromonosporales</taxon>
        <taxon>Micromonosporaceae</taxon>
    </lineage>
</organism>
<keyword evidence="1" id="KW-0472">Membrane</keyword>
<dbReference type="Proteomes" id="UP000482960">
    <property type="component" value="Unassembled WGS sequence"/>
</dbReference>
<reference evidence="2 3" key="1">
    <citation type="submission" date="2020-03" db="EMBL/GenBank/DDBJ databases">
        <title>Whole genome shotgun sequence of Phytohabitans rumicis NBRC 108638.</title>
        <authorList>
            <person name="Komaki H."/>
            <person name="Tamura T."/>
        </authorList>
    </citation>
    <scope>NUCLEOTIDE SEQUENCE [LARGE SCALE GENOMIC DNA]</scope>
    <source>
        <strain evidence="2 3">NBRC 108638</strain>
    </source>
</reference>
<keyword evidence="1" id="KW-1133">Transmembrane helix</keyword>
<sequence length="207" mass="23167">MTDRGDRRLATMKWLLDVAAERFDAMTNGQDHPRIDTARTRIETASAAVARAAGGLSSWTRTWLGMAVAAVGAWTAATVSGGLIGVTIVVVLGLYWPMFTLHNVLADRVNRRRTRRPEPPPEISMPAGLDPADQVLRLLWAARDELRGEMRQRAATDRFGYVGRTATGFDWLRRRNGHLAWLTRADRSVCQAIHSIEIWLDALDHDR</sequence>
<dbReference type="EMBL" id="BLPG01000001">
    <property type="protein sequence ID" value="GFJ90499.1"/>
    <property type="molecule type" value="Genomic_DNA"/>
</dbReference>
<gene>
    <name evidence="2" type="ORF">Prum_041410</name>
</gene>
<dbReference type="AlphaFoldDB" id="A0A6V8L777"/>
<feature type="transmembrane region" description="Helical" evidence="1">
    <location>
        <begin position="59"/>
        <end position="77"/>
    </location>
</feature>
<evidence type="ECO:0000256" key="1">
    <source>
        <dbReference type="SAM" id="Phobius"/>
    </source>
</evidence>
<proteinExistence type="predicted"/>
<protein>
    <submittedName>
        <fullName evidence="2">Uncharacterized protein</fullName>
    </submittedName>
</protein>
<keyword evidence="1" id="KW-0812">Transmembrane</keyword>
<keyword evidence="3" id="KW-1185">Reference proteome</keyword>
<accession>A0A6V8L777</accession>
<feature type="transmembrane region" description="Helical" evidence="1">
    <location>
        <begin position="83"/>
        <end position="106"/>
    </location>
</feature>
<comment type="caution">
    <text evidence="2">The sequence shown here is derived from an EMBL/GenBank/DDBJ whole genome shotgun (WGS) entry which is preliminary data.</text>
</comment>
<evidence type="ECO:0000313" key="2">
    <source>
        <dbReference type="EMBL" id="GFJ90499.1"/>
    </source>
</evidence>
<dbReference type="RefSeq" id="WP_173077822.1">
    <property type="nucleotide sequence ID" value="NZ_BAABJB010000003.1"/>
</dbReference>